<name>A0A6H5H118_9HEMI</name>
<evidence type="ECO:0000313" key="3">
    <source>
        <dbReference type="Proteomes" id="UP000479000"/>
    </source>
</evidence>
<proteinExistence type="predicted"/>
<keyword evidence="3" id="KW-1185">Reference proteome</keyword>
<evidence type="ECO:0000313" key="2">
    <source>
        <dbReference type="EMBL" id="CAB0007292.1"/>
    </source>
</evidence>
<dbReference type="Proteomes" id="UP000479000">
    <property type="component" value="Unassembled WGS sequence"/>
</dbReference>
<dbReference type="AlphaFoldDB" id="A0A6H5H118"/>
<gene>
    <name evidence="2" type="ORF">NTEN_LOCUS12596</name>
</gene>
<dbReference type="EMBL" id="CADCXU010018946">
    <property type="protein sequence ID" value="CAB0007292.1"/>
    <property type="molecule type" value="Genomic_DNA"/>
</dbReference>
<protein>
    <submittedName>
        <fullName evidence="2">Uncharacterized protein</fullName>
    </submittedName>
</protein>
<reference evidence="2 3" key="1">
    <citation type="submission" date="2020-02" db="EMBL/GenBank/DDBJ databases">
        <authorList>
            <person name="Ferguson B K."/>
        </authorList>
    </citation>
    <scope>NUCLEOTIDE SEQUENCE [LARGE SCALE GENOMIC DNA]</scope>
</reference>
<feature type="compositionally biased region" description="Acidic residues" evidence="1">
    <location>
        <begin position="407"/>
        <end position="419"/>
    </location>
</feature>
<sequence length="461" mass="53306">MQYIYFTFFTVMPLKLILKPVKTRYQDDEGADIPVGKDDDRAPRIIPEPVQLNHSPLLANKDSSQQKVAFSGDGATRLDSSAKDETYSYRQHEKNVTVLDERSEWSIVIFSGNVLMFFNLTIVSKDRQVGRRSYTRANGWKHVYQTLDQIRESDHELEIEYIVFSDEVRFVLLWLIDAYLPPELILSHDPFTSLCALILPFLNLHFSFISLCDSTQRAFSKVANCLGKPRRNRLFVYSTVNVNTTINSKLPRSTCWKEPPLSPLITTCVRVDRPERWESVLQEALHSVRSLLCTATNESPHERMFRHPRRTSNGESLPSWLLYPGKVLMKRQVRSSKYDPLVDEVDLLEADRNHALVRLQNGREVSVSLKHLAPRGDICIGDNVEEDFQDVPPLRQSDTLLQKRIPEEEEKEENEGEHEADDKHENRTLPRKSTSSEAESDVLPRRSSRERRKPDYYQAGH</sequence>
<feature type="region of interest" description="Disordered" evidence="1">
    <location>
        <begin position="389"/>
        <end position="461"/>
    </location>
</feature>
<evidence type="ECO:0000256" key="1">
    <source>
        <dbReference type="SAM" id="MobiDB-lite"/>
    </source>
</evidence>
<organism evidence="2 3">
    <name type="scientific">Nesidiocoris tenuis</name>
    <dbReference type="NCBI Taxonomy" id="355587"/>
    <lineage>
        <taxon>Eukaryota</taxon>
        <taxon>Metazoa</taxon>
        <taxon>Ecdysozoa</taxon>
        <taxon>Arthropoda</taxon>
        <taxon>Hexapoda</taxon>
        <taxon>Insecta</taxon>
        <taxon>Pterygota</taxon>
        <taxon>Neoptera</taxon>
        <taxon>Paraneoptera</taxon>
        <taxon>Hemiptera</taxon>
        <taxon>Heteroptera</taxon>
        <taxon>Panheteroptera</taxon>
        <taxon>Cimicomorpha</taxon>
        <taxon>Miridae</taxon>
        <taxon>Dicyphina</taxon>
        <taxon>Nesidiocoris</taxon>
    </lineage>
</organism>
<accession>A0A6H5H118</accession>